<accession>A0A7R8UZT3</accession>
<feature type="domain" description="BTB" evidence="2">
    <location>
        <begin position="39"/>
        <end position="109"/>
    </location>
</feature>
<dbReference type="FunCoup" id="A0A7R8UZT3">
    <property type="interactions" value="627"/>
</dbReference>
<dbReference type="InterPro" id="IPR011705">
    <property type="entry name" value="BACK"/>
</dbReference>
<evidence type="ECO:0000256" key="1">
    <source>
        <dbReference type="SAM" id="MobiDB-lite"/>
    </source>
</evidence>
<dbReference type="EMBL" id="LR899013">
    <property type="protein sequence ID" value="CAD7090042.1"/>
    <property type="molecule type" value="Genomic_DNA"/>
</dbReference>
<dbReference type="CDD" id="cd18292">
    <property type="entry name" value="BTB_POZ_BTBD17"/>
    <property type="match status" value="1"/>
</dbReference>
<dbReference type="SMART" id="SM00225">
    <property type="entry name" value="BTB"/>
    <property type="match status" value="1"/>
</dbReference>
<name>A0A7R8UZT3_HERIL</name>
<dbReference type="Proteomes" id="UP000594454">
    <property type="component" value="Chromosome 5"/>
</dbReference>
<dbReference type="PANTHER" id="PTHR24410:SF41">
    <property type="entry name" value="HL07962P"/>
    <property type="match status" value="1"/>
</dbReference>
<dbReference type="Pfam" id="PF00651">
    <property type="entry name" value="BTB"/>
    <property type="match status" value="1"/>
</dbReference>
<dbReference type="InterPro" id="IPR011333">
    <property type="entry name" value="SKP1/BTB/POZ_sf"/>
</dbReference>
<dbReference type="CDD" id="cd18493">
    <property type="entry name" value="BACK_BTBD17"/>
    <property type="match status" value="1"/>
</dbReference>
<dbReference type="PANTHER" id="PTHR24410">
    <property type="entry name" value="HL07962P-RELATED"/>
    <property type="match status" value="1"/>
</dbReference>
<feature type="region of interest" description="Disordered" evidence="1">
    <location>
        <begin position="1"/>
        <end position="20"/>
    </location>
</feature>
<sequence length="491" mass="57068">MDSSTATDSDQSSQDSSVMNNSDSVLHKIANLYAEQLMSDICLVVGNNRYPAHRVILCASSEVFQVMLMNPEWNECRKSVIELKEEPCCSMVFPQFLKYLYVGQIRISLQTVMPMLALADKYNIKDLVKLCVDYMLEHIAKAATQGYLISWLQYTIAFSPYHRNLTEALKRFLKWNLEIVADSKDYGDLDANIMILLLQQHDIVVKSEYELFWLLEKWLMCKKEQLDNDNSMSDIEKESIFRNLIESTIVHIRFSMMSPKELAHLLLNQVVSYHKEFLVQRMAIGMSYHSGQIERVEEVWNSEDGALQFTPRLYLNDVWSFNMLVKDFEKTKDYENFVACFFSQRTLAEREDDQSVTWEIEFFPRGVKHSRAKMVCSGEDIPECVLRTVRLRVTCKENFTRDERFKISVLLTGVQNKIQHIRTVHNRTEYFSDSFQVLNIDGLLPYKELDLASSKLSPHLIGPDRNNLCLSVIIAPMGPYTCYKAPPFEFK</sequence>
<dbReference type="Pfam" id="PF23651">
    <property type="entry name" value="TRAF_BTBD17"/>
    <property type="match status" value="1"/>
</dbReference>
<dbReference type="Gene3D" id="1.25.40.420">
    <property type="match status" value="1"/>
</dbReference>
<dbReference type="OrthoDB" id="2359033at2759"/>
<dbReference type="Gene3D" id="3.30.710.10">
    <property type="entry name" value="Potassium Channel Kv1.1, Chain A"/>
    <property type="match status" value="1"/>
</dbReference>
<keyword evidence="4" id="KW-1185">Reference proteome</keyword>
<dbReference type="InParanoid" id="A0A7R8UZT3"/>
<dbReference type="InterPro" id="IPR056184">
    <property type="entry name" value="TRAF_BTBD17"/>
</dbReference>
<dbReference type="Pfam" id="PF07707">
    <property type="entry name" value="BACK"/>
    <property type="match status" value="1"/>
</dbReference>
<dbReference type="InterPro" id="IPR000210">
    <property type="entry name" value="BTB/POZ_dom"/>
</dbReference>
<dbReference type="InterPro" id="IPR051481">
    <property type="entry name" value="BTB-POZ/Galectin-3-binding"/>
</dbReference>
<gene>
    <name evidence="3" type="ORF">HERILL_LOCUS12554</name>
</gene>
<proteinExistence type="predicted"/>
<evidence type="ECO:0000313" key="3">
    <source>
        <dbReference type="EMBL" id="CAD7090042.1"/>
    </source>
</evidence>
<evidence type="ECO:0000259" key="2">
    <source>
        <dbReference type="PROSITE" id="PS50097"/>
    </source>
</evidence>
<dbReference type="PROSITE" id="PS50097">
    <property type="entry name" value="BTB"/>
    <property type="match status" value="1"/>
</dbReference>
<dbReference type="AlphaFoldDB" id="A0A7R8UZT3"/>
<dbReference type="SMART" id="SM00875">
    <property type="entry name" value="BACK"/>
    <property type="match status" value="1"/>
</dbReference>
<dbReference type="SUPFAM" id="SSF54695">
    <property type="entry name" value="POZ domain"/>
    <property type="match status" value="1"/>
</dbReference>
<organism evidence="3 4">
    <name type="scientific">Hermetia illucens</name>
    <name type="common">Black soldier fly</name>
    <dbReference type="NCBI Taxonomy" id="343691"/>
    <lineage>
        <taxon>Eukaryota</taxon>
        <taxon>Metazoa</taxon>
        <taxon>Ecdysozoa</taxon>
        <taxon>Arthropoda</taxon>
        <taxon>Hexapoda</taxon>
        <taxon>Insecta</taxon>
        <taxon>Pterygota</taxon>
        <taxon>Neoptera</taxon>
        <taxon>Endopterygota</taxon>
        <taxon>Diptera</taxon>
        <taxon>Brachycera</taxon>
        <taxon>Stratiomyomorpha</taxon>
        <taxon>Stratiomyidae</taxon>
        <taxon>Hermetiinae</taxon>
        <taxon>Hermetia</taxon>
    </lineage>
</organism>
<protein>
    <recommendedName>
        <fullName evidence="2">BTB domain-containing protein</fullName>
    </recommendedName>
</protein>
<evidence type="ECO:0000313" key="4">
    <source>
        <dbReference type="Proteomes" id="UP000594454"/>
    </source>
</evidence>
<reference evidence="3 4" key="1">
    <citation type="submission" date="2020-11" db="EMBL/GenBank/DDBJ databases">
        <authorList>
            <person name="Wallbank WR R."/>
            <person name="Pardo Diaz C."/>
            <person name="Kozak K."/>
            <person name="Martin S."/>
            <person name="Jiggins C."/>
            <person name="Moest M."/>
            <person name="Warren A I."/>
            <person name="Generalovic N T."/>
            <person name="Byers J.R.P. K."/>
            <person name="Montejo-Kovacevich G."/>
            <person name="Yen C E."/>
        </authorList>
    </citation>
    <scope>NUCLEOTIDE SEQUENCE [LARGE SCALE GENOMIC DNA]</scope>
</reference>